<dbReference type="RefSeq" id="WP_208568086.1">
    <property type="nucleotide sequence ID" value="NZ_JAGFWR010000008.1"/>
</dbReference>
<feature type="region of interest" description="Disordered" evidence="1">
    <location>
        <begin position="199"/>
        <end position="219"/>
    </location>
</feature>
<comment type="caution">
    <text evidence="2">The sequence shown here is derived from an EMBL/GenBank/DDBJ whole genome shotgun (WGS) entry which is preliminary data.</text>
</comment>
<evidence type="ECO:0000313" key="2">
    <source>
        <dbReference type="EMBL" id="MBO4162457.1"/>
    </source>
</evidence>
<reference evidence="2 3" key="1">
    <citation type="submission" date="2021-03" db="EMBL/GenBank/DDBJ databases">
        <authorList>
            <person name="Lee D.-H."/>
        </authorList>
    </citation>
    <scope>NUCLEOTIDE SEQUENCE [LARGE SCALE GENOMIC DNA]</scope>
    <source>
        <strain evidence="2 3">MMS20-R2-23</strain>
    </source>
</reference>
<protein>
    <submittedName>
        <fullName evidence="2">Uncharacterized protein</fullName>
    </submittedName>
</protein>
<dbReference type="Proteomes" id="UP000671399">
    <property type="component" value="Unassembled WGS sequence"/>
</dbReference>
<evidence type="ECO:0000256" key="1">
    <source>
        <dbReference type="SAM" id="MobiDB-lite"/>
    </source>
</evidence>
<sequence>MDTQRVIDMLERAVFTADERVRRTFGGPALLGVETAQMGYEARPADWAVARESWVDEVIEVVGTNGAVTTTVGLLFPRAGAGLVLNSPATMAALGRRVGVDLDPVAYAELLAVLYSGATLDGRFGYAFSATPGFPPGWLIRDPDHFRTAFPVPSAPPVGPPTFAGRADGSWTLRFWSHDYHLLEALAAAVDVHEWEVTGGPAGPASWSRRTVGTRLPLA</sequence>
<evidence type="ECO:0000313" key="3">
    <source>
        <dbReference type="Proteomes" id="UP000671399"/>
    </source>
</evidence>
<proteinExistence type="predicted"/>
<keyword evidence="3" id="KW-1185">Reference proteome</keyword>
<gene>
    <name evidence="2" type="ORF">JQN83_16800</name>
</gene>
<organism evidence="2 3">
    <name type="scientific">Micromonospora antibiotica</name>
    <dbReference type="NCBI Taxonomy" id="2807623"/>
    <lineage>
        <taxon>Bacteria</taxon>
        <taxon>Bacillati</taxon>
        <taxon>Actinomycetota</taxon>
        <taxon>Actinomycetes</taxon>
        <taxon>Micromonosporales</taxon>
        <taxon>Micromonosporaceae</taxon>
        <taxon>Micromonospora</taxon>
    </lineage>
</organism>
<accession>A0ABS3VA49</accession>
<dbReference type="EMBL" id="JAGFWR010000008">
    <property type="protein sequence ID" value="MBO4162457.1"/>
    <property type="molecule type" value="Genomic_DNA"/>
</dbReference>
<name>A0ABS3VA49_9ACTN</name>